<keyword evidence="4" id="KW-1185">Reference proteome</keyword>
<feature type="transmembrane region" description="Helical" evidence="2">
    <location>
        <begin position="20"/>
        <end position="41"/>
    </location>
</feature>
<evidence type="ECO:0000256" key="1">
    <source>
        <dbReference type="SAM" id="MobiDB-lite"/>
    </source>
</evidence>
<keyword evidence="2" id="KW-1133">Transmembrane helix</keyword>
<dbReference type="EMBL" id="CP000471">
    <property type="protein sequence ID" value="ABK46080.1"/>
    <property type="molecule type" value="Genomic_DNA"/>
</dbReference>
<feature type="compositionally biased region" description="Polar residues" evidence="1">
    <location>
        <begin position="130"/>
        <end position="149"/>
    </location>
</feature>
<accession>A0LDN7</accession>
<dbReference type="AlphaFoldDB" id="A0LDN7"/>
<evidence type="ECO:0000256" key="2">
    <source>
        <dbReference type="SAM" id="Phobius"/>
    </source>
</evidence>
<dbReference type="STRING" id="156889.Mmc1_3595"/>
<evidence type="ECO:0000313" key="3">
    <source>
        <dbReference type="EMBL" id="ABK46080.1"/>
    </source>
</evidence>
<dbReference type="RefSeq" id="WP_011715136.1">
    <property type="nucleotide sequence ID" value="NC_008576.1"/>
</dbReference>
<reference evidence="3 4" key="2">
    <citation type="journal article" date="2012" name="Int. J. Syst. Evol. Microbiol.">
        <title>Magnetococcus marinus gen. nov., sp. nov., a marine, magnetotactic bacterium that represents a novel lineage (Magnetococcaceae fam. nov.; Magnetococcales ord. nov.) at the base of the Alphaproteobacteria.</title>
        <authorList>
            <person name="Bazylinski D.A."/>
            <person name="Williams T.J."/>
            <person name="Lefevre C.T."/>
            <person name="Berg R.J."/>
            <person name="Zhang C.L."/>
            <person name="Bowser S.S."/>
            <person name="Dean A.J."/>
            <person name="Beveridge T.J."/>
        </authorList>
    </citation>
    <scope>NUCLEOTIDE SEQUENCE [LARGE SCALE GENOMIC DNA]</scope>
    <source>
        <strain evidence="4">ATCC BAA-1437 / JCM 17883 / MC-1</strain>
    </source>
</reference>
<evidence type="ECO:0000313" key="4">
    <source>
        <dbReference type="Proteomes" id="UP000002586"/>
    </source>
</evidence>
<name>A0LDN7_MAGMM</name>
<keyword evidence="2" id="KW-0812">Transmembrane</keyword>
<gene>
    <name evidence="3" type="ordered locus">Mmc1_3595</name>
</gene>
<keyword evidence="2" id="KW-0472">Membrane</keyword>
<dbReference type="Proteomes" id="UP000002586">
    <property type="component" value="Chromosome"/>
</dbReference>
<dbReference type="HOGENOM" id="CLU_1045106_0_0_5"/>
<reference evidence="4" key="1">
    <citation type="journal article" date="2009" name="Appl. Environ. Microbiol.">
        <title>Complete genome sequence of the chemolithoautotrophic marine magnetotactic coccus strain MC-1.</title>
        <authorList>
            <person name="Schubbe S."/>
            <person name="Williams T.J."/>
            <person name="Xie G."/>
            <person name="Kiss H.E."/>
            <person name="Brettin T.S."/>
            <person name="Martinez D."/>
            <person name="Ross C.A."/>
            <person name="Schuler D."/>
            <person name="Cox B.L."/>
            <person name="Nealson K.H."/>
            <person name="Bazylinski D.A."/>
        </authorList>
    </citation>
    <scope>NUCLEOTIDE SEQUENCE [LARGE SCALE GENOMIC DNA]</scope>
    <source>
        <strain evidence="4">ATCC BAA-1437 / JCM 17883 / MC-1</strain>
    </source>
</reference>
<dbReference type="OrthoDB" id="6038212at2"/>
<sequence>MACHSRSGISRWRSEEGGFIFYFAIILLFTSLTTSVIIRWVSRTQMEGRTNTVREHGQYLLLARDTVEGFAAINYRLPCPASDLLGVEDCKDDAANTVMTGYLPWRTLGLLSSSGFYGKNVPKYAVHSNGATVDSATSPDQTDLTSGDGATTKPPNLKNLCDSLTLLIGDNSNAYIYTDNGVGTTVGIPFIIVHSGIYDRDGDGDLYDGLNGDNPSVLDFETSEQAREGEQGQYDDWVVHSGTGRSNSPFLDMYNMLKKVDSVNCP</sequence>
<protein>
    <submittedName>
        <fullName evidence="3">Uncharacterized protein</fullName>
    </submittedName>
</protein>
<proteinExistence type="predicted"/>
<feature type="region of interest" description="Disordered" evidence="1">
    <location>
        <begin position="130"/>
        <end position="152"/>
    </location>
</feature>
<organism evidence="3 4">
    <name type="scientific">Magnetococcus marinus (strain ATCC BAA-1437 / JCM 17883 / MC-1)</name>
    <dbReference type="NCBI Taxonomy" id="156889"/>
    <lineage>
        <taxon>Bacteria</taxon>
        <taxon>Pseudomonadati</taxon>
        <taxon>Pseudomonadota</taxon>
        <taxon>Magnetococcia</taxon>
        <taxon>Magnetococcales</taxon>
        <taxon>Magnetococcaceae</taxon>
        <taxon>Magnetococcus</taxon>
    </lineage>
</organism>
<dbReference type="KEGG" id="mgm:Mmc1_3595"/>